<dbReference type="PANTHER" id="PTHR46877">
    <property type="entry name" value="EPH RECEPTOR A5"/>
    <property type="match status" value="1"/>
</dbReference>
<evidence type="ECO:0000313" key="11">
    <source>
        <dbReference type="WBParaSite" id="maker-unitig_41530-snap-gene-0.2-mRNA-1"/>
    </source>
</evidence>
<evidence type="ECO:0000256" key="1">
    <source>
        <dbReference type="ARBA" id="ARBA00004167"/>
    </source>
</evidence>
<dbReference type="PANTHER" id="PTHR46877:SF14">
    <property type="entry name" value="RECEPTOR PROTEIN-TYROSINE KINASE"/>
    <property type="match status" value="1"/>
</dbReference>
<proteinExistence type="predicted"/>
<evidence type="ECO:0000256" key="6">
    <source>
        <dbReference type="PROSITE-ProRule" id="PRU10141"/>
    </source>
</evidence>
<keyword evidence="10" id="KW-1185">Reference proteome</keyword>
<keyword evidence="7" id="KW-1133">Transmembrane helix</keyword>
<dbReference type="SUPFAM" id="SSF56112">
    <property type="entry name" value="Protein kinase-like (PK-like)"/>
    <property type="match status" value="1"/>
</dbReference>
<dbReference type="InterPro" id="IPR017441">
    <property type="entry name" value="Protein_kinase_ATP_BS"/>
</dbReference>
<protein>
    <submittedName>
        <fullName evidence="11">Protein kinase domain-containing protein</fullName>
    </submittedName>
</protein>
<dbReference type="WBParaSite" id="maker-unitig_41530-snap-gene-0.2-mRNA-1">
    <property type="protein sequence ID" value="maker-unitig_41530-snap-gene-0.2-mRNA-1"/>
    <property type="gene ID" value="maker-unitig_41530-snap-gene-0.2"/>
</dbReference>
<evidence type="ECO:0000259" key="8">
    <source>
        <dbReference type="Pfam" id="PF07714"/>
    </source>
</evidence>
<keyword evidence="4 7" id="KW-0472">Membrane</keyword>
<keyword evidence="5" id="KW-0675">Receptor</keyword>
<keyword evidence="3 6" id="KW-0067">ATP-binding</keyword>
<keyword evidence="7" id="KW-0812">Transmembrane</keyword>
<accession>A0A1I8FNZ2</accession>
<dbReference type="PROSITE" id="PS00107">
    <property type="entry name" value="PROTEIN_KINASE_ATP"/>
    <property type="match status" value="1"/>
</dbReference>
<dbReference type="GO" id="GO:0007411">
    <property type="term" value="P:axon guidance"/>
    <property type="evidence" value="ECO:0007669"/>
    <property type="project" value="TreeGrafter"/>
</dbReference>
<dbReference type="GO" id="GO:0005524">
    <property type="term" value="F:ATP binding"/>
    <property type="evidence" value="ECO:0007669"/>
    <property type="project" value="UniProtKB-UniRule"/>
</dbReference>
<dbReference type="InterPro" id="IPR027936">
    <property type="entry name" value="Eph_TM"/>
</dbReference>
<keyword evidence="2 6" id="KW-0547">Nucleotide-binding</keyword>
<evidence type="ECO:0000256" key="5">
    <source>
        <dbReference type="ARBA" id="ARBA00023170"/>
    </source>
</evidence>
<comment type="subcellular location">
    <subcellularLocation>
        <location evidence="1">Membrane</location>
        <topology evidence="1">Single-pass membrane protein</topology>
    </subcellularLocation>
</comment>
<evidence type="ECO:0000259" key="9">
    <source>
        <dbReference type="Pfam" id="PF14575"/>
    </source>
</evidence>
<sequence>SRQPLQKTPWCWRITLTELCSAGHAPEYTGGRNDTRYVVECVDCGGARLVYEPASSLTDGGRSRKPSSITVKIESSASVRVRVSWSSSDTWAAAAPPNTSSNSASNLTLQRAPRTTPQLMNSSSELLRMGEFSDAVSINTLIPSRPENLGGTGATDSGAGNGAGNGANVNIIIGAVVAVLLCLVIVLTMIILMSRRGHLLPFGRKLMTGDKASQGGANSGGAASSALDCNMLPYSNIPLGLHLPQHLKSYVDPHTYEDPSLALQEFAKEIDASWIAIESVLGGGEFGDVCKGLLTAPGREPQPVAVKTLKPGASDKNKLDFLTEASIMGQFDDPNSPNMIVTEYMANGSLDVFLR</sequence>
<name>A0A1I8FNZ2_9PLAT</name>
<dbReference type="InterPro" id="IPR050449">
    <property type="entry name" value="Ephrin_rcpt_TKs"/>
</dbReference>
<feature type="transmembrane region" description="Helical" evidence="7">
    <location>
        <begin position="171"/>
        <end position="192"/>
    </location>
</feature>
<evidence type="ECO:0000313" key="10">
    <source>
        <dbReference type="Proteomes" id="UP000095280"/>
    </source>
</evidence>
<dbReference type="InterPro" id="IPR011009">
    <property type="entry name" value="Kinase-like_dom_sf"/>
</dbReference>
<evidence type="ECO:0000256" key="7">
    <source>
        <dbReference type="SAM" id="Phobius"/>
    </source>
</evidence>
<dbReference type="InterPro" id="IPR001245">
    <property type="entry name" value="Ser-Thr/Tyr_kinase_cat_dom"/>
</dbReference>
<dbReference type="GO" id="GO:0005005">
    <property type="term" value="F:transmembrane-ephrin receptor activity"/>
    <property type="evidence" value="ECO:0007669"/>
    <property type="project" value="TreeGrafter"/>
</dbReference>
<dbReference type="Gene3D" id="3.30.200.20">
    <property type="entry name" value="Phosphorylase Kinase, domain 1"/>
    <property type="match status" value="1"/>
</dbReference>
<dbReference type="Pfam" id="PF07714">
    <property type="entry name" value="PK_Tyr_Ser-Thr"/>
    <property type="match status" value="1"/>
</dbReference>
<feature type="domain" description="Serine-threonine/tyrosine-protein kinase catalytic" evidence="8">
    <location>
        <begin position="276"/>
        <end position="355"/>
    </location>
</feature>
<evidence type="ECO:0000256" key="3">
    <source>
        <dbReference type="ARBA" id="ARBA00022840"/>
    </source>
</evidence>
<evidence type="ECO:0000256" key="4">
    <source>
        <dbReference type="ARBA" id="ARBA00023136"/>
    </source>
</evidence>
<dbReference type="AlphaFoldDB" id="A0A1I8FNZ2"/>
<evidence type="ECO:0000256" key="2">
    <source>
        <dbReference type="ARBA" id="ARBA00022741"/>
    </source>
</evidence>
<dbReference type="GO" id="GO:0030425">
    <property type="term" value="C:dendrite"/>
    <property type="evidence" value="ECO:0007669"/>
    <property type="project" value="TreeGrafter"/>
</dbReference>
<dbReference type="Pfam" id="PF14575">
    <property type="entry name" value="EphA2_TM"/>
    <property type="match status" value="1"/>
</dbReference>
<reference evidence="11" key="1">
    <citation type="submission" date="2016-11" db="UniProtKB">
        <authorList>
            <consortium name="WormBaseParasite"/>
        </authorList>
    </citation>
    <scope>IDENTIFICATION</scope>
</reference>
<feature type="binding site" evidence="6">
    <location>
        <position position="307"/>
    </location>
    <ligand>
        <name>ATP</name>
        <dbReference type="ChEBI" id="CHEBI:30616"/>
    </ligand>
</feature>
<dbReference type="Proteomes" id="UP000095280">
    <property type="component" value="Unplaced"/>
</dbReference>
<feature type="domain" description="Ephrin receptor transmembrane" evidence="9">
    <location>
        <begin position="172"/>
        <end position="272"/>
    </location>
</feature>
<organism evidence="10 11">
    <name type="scientific">Macrostomum lignano</name>
    <dbReference type="NCBI Taxonomy" id="282301"/>
    <lineage>
        <taxon>Eukaryota</taxon>
        <taxon>Metazoa</taxon>
        <taxon>Spiralia</taxon>
        <taxon>Lophotrochozoa</taxon>
        <taxon>Platyhelminthes</taxon>
        <taxon>Rhabditophora</taxon>
        <taxon>Macrostomorpha</taxon>
        <taxon>Macrostomida</taxon>
        <taxon>Macrostomidae</taxon>
        <taxon>Macrostomum</taxon>
    </lineage>
</organism>
<dbReference type="GO" id="GO:0005886">
    <property type="term" value="C:plasma membrane"/>
    <property type="evidence" value="ECO:0007669"/>
    <property type="project" value="TreeGrafter"/>
</dbReference>